<proteinExistence type="predicted"/>
<accession>A0A328BNA5</accession>
<feature type="chain" id="PRO_5016267285" evidence="2">
    <location>
        <begin position="24"/>
        <end position="72"/>
    </location>
</feature>
<evidence type="ECO:0000256" key="2">
    <source>
        <dbReference type="SAM" id="SignalP"/>
    </source>
</evidence>
<evidence type="ECO:0000313" key="3">
    <source>
        <dbReference type="EMBL" id="RAK67951.1"/>
    </source>
</evidence>
<reference evidence="4" key="1">
    <citation type="submission" date="2018-05" db="EMBL/GenBank/DDBJ databases">
        <authorList>
            <person name="Nie L."/>
        </authorList>
    </citation>
    <scope>NUCLEOTIDE SEQUENCE [LARGE SCALE GENOMIC DNA]</scope>
    <source>
        <strain evidence="4">NL</strain>
    </source>
</reference>
<evidence type="ECO:0000313" key="4">
    <source>
        <dbReference type="Proteomes" id="UP000248553"/>
    </source>
</evidence>
<organism evidence="3 4">
    <name type="scientific">Hymenobacter edaphi</name>
    <dbReference type="NCBI Taxonomy" id="2211146"/>
    <lineage>
        <taxon>Bacteria</taxon>
        <taxon>Pseudomonadati</taxon>
        <taxon>Bacteroidota</taxon>
        <taxon>Cytophagia</taxon>
        <taxon>Cytophagales</taxon>
        <taxon>Hymenobacteraceae</taxon>
        <taxon>Hymenobacter</taxon>
    </lineage>
</organism>
<protein>
    <submittedName>
        <fullName evidence="3">Uncharacterized protein</fullName>
    </submittedName>
</protein>
<feature type="compositionally biased region" description="Basic residues" evidence="1">
    <location>
        <begin position="46"/>
        <end position="66"/>
    </location>
</feature>
<feature type="signal peptide" evidence="2">
    <location>
        <begin position="1"/>
        <end position="23"/>
    </location>
</feature>
<evidence type="ECO:0000256" key="1">
    <source>
        <dbReference type="SAM" id="MobiDB-lite"/>
    </source>
</evidence>
<dbReference type="RefSeq" id="WP_111477567.1">
    <property type="nucleotide sequence ID" value="NZ_QHKM01000002.1"/>
</dbReference>
<name>A0A328BNA5_9BACT</name>
<dbReference type="AlphaFoldDB" id="A0A328BNA5"/>
<sequence>MKTLCCSLLLAVLASAPFEAAFAGAPVAETTSLTPAGHDAFGGGYKFKRKKRKKNRGGMRRSKRHGLFGLGR</sequence>
<feature type="region of interest" description="Disordered" evidence="1">
    <location>
        <begin position="45"/>
        <end position="72"/>
    </location>
</feature>
<dbReference type="EMBL" id="QHKM01000002">
    <property type="protein sequence ID" value="RAK67951.1"/>
    <property type="molecule type" value="Genomic_DNA"/>
</dbReference>
<dbReference type="Proteomes" id="UP000248553">
    <property type="component" value="Unassembled WGS sequence"/>
</dbReference>
<gene>
    <name evidence="3" type="ORF">DLM85_07860</name>
</gene>
<keyword evidence="2" id="KW-0732">Signal</keyword>
<comment type="caution">
    <text evidence="3">The sequence shown here is derived from an EMBL/GenBank/DDBJ whole genome shotgun (WGS) entry which is preliminary data.</text>
</comment>
<keyword evidence="4" id="KW-1185">Reference proteome</keyword>